<gene>
    <name evidence="1" type="ORF">RFI_13433</name>
</gene>
<dbReference type="EMBL" id="ASPP01009735">
    <property type="protein sequence ID" value="ETO23745.1"/>
    <property type="molecule type" value="Genomic_DNA"/>
</dbReference>
<dbReference type="PANTHER" id="PTHR37816">
    <property type="entry name" value="YALI0E33011P"/>
    <property type="match status" value="1"/>
</dbReference>
<evidence type="ECO:0000313" key="1">
    <source>
        <dbReference type="EMBL" id="ETO23745.1"/>
    </source>
</evidence>
<comment type="caution">
    <text evidence="1">The sequence shown here is derived from an EMBL/GenBank/DDBJ whole genome shotgun (WGS) entry which is preliminary data.</text>
</comment>
<dbReference type="PANTHER" id="PTHR37816:SF1">
    <property type="entry name" value="TOXIN"/>
    <property type="match status" value="1"/>
</dbReference>
<dbReference type="OrthoDB" id="65590at2759"/>
<proteinExistence type="predicted"/>
<dbReference type="Proteomes" id="UP000023152">
    <property type="component" value="Unassembled WGS sequence"/>
</dbReference>
<evidence type="ECO:0000313" key="2">
    <source>
        <dbReference type="Proteomes" id="UP000023152"/>
    </source>
</evidence>
<sequence length="162" mass="19981">MLSISHIELDYLHWLPNWKSRSIESLREELTNTCKQLEKNEWVMDGNYLLNEKSRDHPCWDEMRYVIFLDFDFWLVFYRSWKRTLRRIWHREKICNGNVETWTTLLQWKDCIPYWVIKVHHQQPKKVSVALSQHPHVRWIHLRSPKECDEWLSMISQTISKS</sequence>
<accession>X6NBS0</accession>
<organism evidence="1 2">
    <name type="scientific">Reticulomyxa filosa</name>
    <dbReference type="NCBI Taxonomy" id="46433"/>
    <lineage>
        <taxon>Eukaryota</taxon>
        <taxon>Sar</taxon>
        <taxon>Rhizaria</taxon>
        <taxon>Retaria</taxon>
        <taxon>Foraminifera</taxon>
        <taxon>Monothalamids</taxon>
        <taxon>Reticulomyxidae</taxon>
        <taxon>Reticulomyxa</taxon>
    </lineage>
</organism>
<reference evidence="1 2" key="1">
    <citation type="journal article" date="2013" name="Curr. Biol.">
        <title>The Genome of the Foraminiferan Reticulomyxa filosa.</title>
        <authorList>
            <person name="Glockner G."/>
            <person name="Hulsmann N."/>
            <person name="Schleicher M."/>
            <person name="Noegel A.A."/>
            <person name="Eichinger L."/>
            <person name="Gallinger C."/>
            <person name="Pawlowski J."/>
            <person name="Sierra R."/>
            <person name="Euteneuer U."/>
            <person name="Pillet L."/>
            <person name="Moustafa A."/>
            <person name="Platzer M."/>
            <person name="Groth M."/>
            <person name="Szafranski K."/>
            <person name="Schliwa M."/>
        </authorList>
    </citation>
    <scope>NUCLEOTIDE SEQUENCE [LARGE SCALE GENOMIC DNA]</scope>
</reference>
<dbReference type="InterPro" id="IPR052922">
    <property type="entry name" value="Cytidylate_Kinase-2"/>
</dbReference>
<name>X6NBS0_RETFI</name>
<dbReference type="AlphaFoldDB" id="X6NBS0"/>
<protein>
    <submittedName>
        <fullName evidence="1">Uncharacterized protein</fullName>
    </submittedName>
</protein>
<keyword evidence="2" id="KW-1185">Reference proteome</keyword>